<dbReference type="InterPro" id="IPR036274">
    <property type="entry name" value="HR1_rpt_sf"/>
</dbReference>
<protein>
    <submittedName>
        <fullName evidence="2">Uncharacterized protein</fullName>
    </submittedName>
</protein>
<gene>
    <name evidence="2" type="ORF">PLEPLA_LOCUS1876</name>
</gene>
<proteinExistence type="predicted"/>
<feature type="compositionally biased region" description="Basic and acidic residues" evidence="1">
    <location>
        <begin position="77"/>
        <end position="98"/>
    </location>
</feature>
<organism evidence="2 3">
    <name type="scientific">Pleuronectes platessa</name>
    <name type="common">European plaice</name>
    <dbReference type="NCBI Taxonomy" id="8262"/>
    <lineage>
        <taxon>Eukaryota</taxon>
        <taxon>Metazoa</taxon>
        <taxon>Chordata</taxon>
        <taxon>Craniata</taxon>
        <taxon>Vertebrata</taxon>
        <taxon>Euteleostomi</taxon>
        <taxon>Actinopterygii</taxon>
        <taxon>Neopterygii</taxon>
        <taxon>Teleostei</taxon>
        <taxon>Neoteleostei</taxon>
        <taxon>Acanthomorphata</taxon>
        <taxon>Carangaria</taxon>
        <taxon>Pleuronectiformes</taxon>
        <taxon>Pleuronectoidei</taxon>
        <taxon>Pleuronectidae</taxon>
        <taxon>Pleuronectes</taxon>
    </lineage>
</organism>
<comment type="caution">
    <text evidence="2">The sequence shown here is derived from an EMBL/GenBank/DDBJ whole genome shotgun (WGS) entry which is preliminary data.</text>
</comment>
<dbReference type="Proteomes" id="UP001153269">
    <property type="component" value="Unassembled WGS sequence"/>
</dbReference>
<dbReference type="Gene3D" id="1.10.287.160">
    <property type="entry name" value="HR1 repeat"/>
    <property type="match status" value="1"/>
</dbReference>
<evidence type="ECO:0000313" key="3">
    <source>
        <dbReference type="Proteomes" id="UP001153269"/>
    </source>
</evidence>
<accession>A0A9N7TJU6</accession>
<evidence type="ECO:0000256" key="1">
    <source>
        <dbReference type="SAM" id="MobiDB-lite"/>
    </source>
</evidence>
<name>A0A9N7TJU6_PLEPL</name>
<dbReference type="EMBL" id="CADEAL010000091">
    <property type="protein sequence ID" value="CAB1414171.1"/>
    <property type="molecule type" value="Genomic_DNA"/>
</dbReference>
<feature type="region of interest" description="Disordered" evidence="1">
    <location>
        <begin position="67"/>
        <end position="107"/>
    </location>
</feature>
<feature type="region of interest" description="Disordered" evidence="1">
    <location>
        <begin position="19"/>
        <end position="49"/>
    </location>
</feature>
<reference evidence="2" key="1">
    <citation type="submission" date="2020-03" db="EMBL/GenBank/DDBJ databases">
        <authorList>
            <person name="Weist P."/>
        </authorList>
    </citation>
    <scope>NUCLEOTIDE SEQUENCE</scope>
</reference>
<keyword evidence="3" id="KW-1185">Reference proteome</keyword>
<sequence length="168" mass="18636">MTLPRSEEVTARAAHALLSLRRAERRRAPPPKVAQEHVVTQRPMPSPEQAISTVRAAAAAVGLALERNSAFPLQRETPLEERERERGREREGEGERGRGGGGLLTEQRMRMQREGDVAEEADQMLSTAQQMLQDSRSKIELIRLQIIRVTQAGSSSSGSSSSSGRKWR</sequence>
<evidence type="ECO:0000313" key="2">
    <source>
        <dbReference type="EMBL" id="CAB1414171.1"/>
    </source>
</evidence>
<dbReference type="AlphaFoldDB" id="A0A9N7TJU6"/>
<dbReference type="SUPFAM" id="SSF46585">
    <property type="entry name" value="HR1 repeat"/>
    <property type="match status" value="1"/>
</dbReference>